<dbReference type="GO" id="GO:0005524">
    <property type="term" value="F:ATP binding"/>
    <property type="evidence" value="ECO:0007669"/>
    <property type="project" value="UniProtKB-KW"/>
</dbReference>
<evidence type="ECO:0000256" key="1">
    <source>
        <dbReference type="ARBA" id="ARBA00006914"/>
    </source>
</evidence>
<dbReference type="InterPro" id="IPR003593">
    <property type="entry name" value="AAA+_ATPase"/>
</dbReference>
<dbReference type="SUPFAM" id="SSF50692">
    <property type="entry name" value="ADC-like"/>
    <property type="match status" value="1"/>
</dbReference>
<dbReference type="Gene3D" id="3.40.50.300">
    <property type="entry name" value="P-loop containing nucleotide triphosphate hydrolases"/>
    <property type="match status" value="1"/>
</dbReference>
<dbReference type="Gene3D" id="1.10.8.60">
    <property type="match status" value="1"/>
</dbReference>
<dbReference type="InterPro" id="IPR003959">
    <property type="entry name" value="ATPase_AAA_core"/>
</dbReference>
<keyword evidence="7" id="KW-1185">Reference proteome</keyword>
<dbReference type="GO" id="GO:0005778">
    <property type="term" value="C:peroxisomal membrane"/>
    <property type="evidence" value="ECO:0007669"/>
    <property type="project" value="TreeGrafter"/>
</dbReference>
<dbReference type="PANTHER" id="PTHR23077:SF12">
    <property type="entry name" value="PEROXISOMAL ATPASE PEX1"/>
    <property type="match status" value="1"/>
</dbReference>
<comment type="similarity">
    <text evidence="1 4">Belongs to the AAA ATPase family.</text>
</comment>
<dbReference type="PROSITE" id="PS00674">
    <property type="entry name" value="AAA"/>
    <property type="match status" value="1"/>
</dbReference>
<dbReference type="EMBL" id="KQ434978">
    <property type="protein sequence ID" value="KZC13035.1"/>
    <property type="molecule type" value="Genomic_DNA"/>
</dbReference>
<feature type="domain" description="AAA+ ATPase" evidence="5">
    <location>
        <begin position="229"/>
        <end position="365"/>
    </location>
</feature>
<dbReference type="GO" id="GO:0016558">
    <property type="term" value="P:protein import into peroxisome matrix"/>
    <property type="evidence" value="ECO:0007669"/>
    <property type="project" value="TreeGrafter"/>
</dbReference>
<proteinExistence type="inferred from homology"/>
<dbReference type="Pfam" id="PF17862">
    <property type="entry name" value="AAA_lid_3"/>
    <property type="match status" value="1"/>
</dbReference>
<dbReference type="FunFam" id="3.40.50.300:FF:000149">
    <property type="entry name" value="Nuclear valosin-containing protein-like"/>
    <property type="match status" value="1"/>
</dbReference>
<dbReference type="GO" id="GO:0016887">
    <property type="term" value="F:ATP hydrolysis activity"/>
    <property type="evidence" value="ECO:0007669"/>
    <property type="project" value="InterPro"/>
</dbReference>
<sequence>MQSERLIVKYIKVNNCFAYLPDAWLRKLETKENAIEIEHNGKTYYASCSASANHNEILCLGTTFARSLGINEGDEVFISSVKDVPHLTRVNVIPRTADDREILVDRIDILQLMLGDKLYVPRDVNWDYYGNKTEGWMVQDLVDLAEKTVFAAWKRHGATRPPVVITEEDVSIALKNCTPMSLQGIQLYKGQGHGWSDIGGLAEVKRSLIEILQWPLKYPEIFKNAPIKLQNGVLLYGMPGTGKTMLAKAIANECGVNLISVKGPELLSKYIGVSEESVRNVFERALRAKPCVLFFDEFDSLAPRRGHDSTGVTDRVVNQLLTQMDGVEDREGVAVVAASSRPDLLDPALLRPGRLDKSLYCPLPDQVDREAILVALCKTQNINTAELDLKEVSAMTSGFTGADLNAVVTQARLSAFEDVVANIPDGKIVAEDIKVSQKHLVDSVKSTHPSLSNVEKEKYKRIYARFAKHDNFTEDMLRNQKATLA</sequence>
<dbReference type="Gene3D" id="2.40.40.20">
    <property type="match status" value="1"/>
</dbReference>
<keyword evidence="2 4" id="KW-0547">Nucleotide-binding</keyword>
<dbReference type="SMART" id="SM00382">
    <property type="entry name" value="AAA"/>
    <property type="match status" value="1"/>
</dbReference>
<gene>
    <name evidence="6" type="ORF">WN55_04932</name>
</gene>
<evidence type="ECO:0000313" key="6">
    <source>
        <dbReference type="EMBL" id="KZC13035.1"/>
    </source>
</evidence>
<dbReference type="InterPro" id="IPR041569">
    <property type="entry name" value="AAA_lid_3"/>
</dbReference>
<dbReference type="Proteomes" id="UP000076502">
    <property type="component" value="Unassembled WGS sequence"/>
</dbReference>
<evidence type="ECO:0000259" key="5">
    <source>
        <dbReference type="SMART" id="SM00382"/>
    </source>
</evidence>
<evidence type="ECO:0000256" key="3">
    <source>
        <dbReference type="ARBA" id="ARBA00022840"/>
    </source>
</evidence>
<dbReference type="InterPro" id="IPR027417">
    <property type="entry name" value="P-loop_NTPase"/>
</dbReference>
<organism evidence="6 7">
    <name type="scientific">Dufourea novaeangliae</name>
    <name type="common">Sweat bee</name>
    <dbReference type="NCBI Taxonomy" id="178035"/>
    <lineage>
        <taxon>Eukaryota</taxon>
        <taxon>Metazoa</taxon>
        <taxon>Ecdysozoa</taxon>
        <taxon>Arthropoda</taxon>
        <taxon>Hexapoda</taxon>
        <taxon>Insecta</taxon>
        <taxon>Pterygota</taxon>
        <taxon>Neoptera</taxon>
        <taxon>Endopterygota</taxon>
        <taxon>Hymenoptera</taxon>
        <taxon>Apocrita</taxon>
        <taxon>Aculeata</taxon>
        <taxon>Apoidea</taxon>
        <taxon>Anthophila</taxon>
        <taxon>Halictidae</taxon>
        <taxon>Rophitinae</taxon>
        <taxon>Dufourea</taxon>
    </lineage>
</organism>
<dbReference type="STRING" id="178035.A0A154PMC3"/>
<accession>A0A154PMC3</accession>
<dbReference type="SUPFAM" id="SSF52540">
    <property type="entry name" value="P-loop containing nucleoside triphosphate hydrolases"/>
    <property type="match status" value="1"/>
</dbReference>
<dbReference type="Pfam" id="PF00004">
    <property type="entry name" value="AAA"/>
    <property type="match status" value="1"/>
</dbReference>
<dbReference type="PANTHER" id="PTHR23077">
    <property type="entry name" value="AAA-FAMILY ATPASE"/>
    <property type="match status" value="1"/>
</dbReference>
<protein>
    <submittedName>
        <fullName evidence="6">Peroxisome biogenesis factor 1</fullName>
    </submittedName>
</protein>
<keyword evidence="3 4" id="KW-0067">ATP-binding</keyword>
<evidence type="ECO:0000313" key="7">
    <source>
        <dbReference type="Proteomes" id="UP000076502"/>
    </source>
</evidence>
<dbReference type="InterPro" id="IPR050168">
    <property type="entry name" value="AAA_ATPase_domain"/>
</dbReference>
<dbReference type="GO" id="GO:0005829">
    <property type="term" value="C:cytosol"/>
    <property type="evidence" value="ECO:0007669"/>
    <property type="project" value="TreeGrafter"/>
</dbReference>
<dbReference type="InterPro" id="IPR009010">
    <property type="entry name" value="Asp_de-COase-like_dom_sf"/>
</dbReference>
<evidence type="ECO:0000256" key="2">
    <source>
        <dbReference type="ARBA" id="ARBA00022741"/>
    </source>
</evidence>
<dbReference type="InterPro" id="IPR003960">
    <property type="entry name" value="ATPase_AAA_CS"/>
</dbReference>
<dbReference type="AlphaFoldDB" id="A0A154PMC3"/>
<evidence type="ECO:0000256" key="4">
    <source>
        <dbReference type="RuleBase" id="RU003651"/>
    </source>
</evidence>
<reference evidence="6 7" key="1">
    <citation type="submission" date="2015-07" db="EMBL/GenBank/DDBJ databases">
        <title>The genome of Dufourea novaeangliae.</title>
        <authorList>
            <person name="Pan H."/>
            <person name="Kapheim K."/>
        </authorList>
    </citation>
    <scope>NUCLEOTIDE SEQUENCE [LARGE SCALE GENOMIC DNA]</scope>
    <source>
        <strain evidence="6">0120121106</strain>
        <tissue evidence="6">Whole body</tissue>
    </source>
</reference>
<dbReference type="OrthoDB" id="8173462at2759"/>
<name>A0A154PMC3_DUFNO</name>